<feature type="active site" description="Proton donor" evidence="8 9">
    <location>
        <position position="104"/>
    </location>
</feature>
<evidence type="ECO:0000256" key="4">
    <source>
        <dbReference type="ARBA" id="ARBA00023002"/>
    </source>
</evidence>
<dbReference type="EMBL" id="UGXK01000001">
    <property type="protein sequence ID" value="SUG70327.1"/>
    <property type="molecule type" value="Genomic_DNA"/>
</dbReference>
<dbReference type="FunFam" id="3.40.50.720:FF:000055">
    <property type="entry name" value="NAD-dependent malic enzyme"/>
    <property type="match status" value="1"/>
</dbReference>
<comment type="catalytic activity">
    <reaction evidence="6 8">
        <text>oxaloacetate + H(+) = pyruvate + CO2</text>
        <dbReference type="Rhea" id="RHEA:15641"/>
        <dbReference type="ChEBI" id="CHEBI:15361"/>
        <dbReference type="ChEBI" id="CHEBI:15378"/>
        <dbReference type="ChEBI" id="CHEBI:16452"/>
        <dbReference type="ChEBI" id="CHEBI:16526"/>
        <dbReference type="EC" id="1.1.1.38"/>
    </reaction>
</comment>
<dbReference type="SMART" id="SM01274">
    <property type="entry name" value="malic"/>
    <property type="match status" value="1"/>
</dbReference>
<proteinExistence type="inferred from homology"/>
<dbReference type="InterPro" id="IPR046346">
    <property type="entry name" value="Aminoacid_DH-like_N_sf"/>
</dbReference>
<feature type="binding site" evidence="8">
    <location>
        <position position="157"/>
    </location>
    <ligand>
        <name>NAD(+)</name>
        <dbReference type="ChEBI" id="CHEBI:57540"/>
    </ligand>
</feature>
<dbReference type="GO" id="GO:0004471">
    <property type="term" value="F:malate dehydrogenase (decarboxylating) (NAD+) activity"/>
    <property type="evidence" value="ECO:0007669"/>
    <property type="project" value="UniProtKB-UniRule"/>
</dbReference>
<feature type="binding site" evidence="8 11">
    <location>
        <position position="246"/>
    </location>
    <ligand>
        <name>a divalent metal cation</name>
        <dbReference type="ChEBI" id="CHEBI:60240"/>
    </ligand>
</feature>
<evidence type="ECO:0000256" key="5">
    <source>
        <dbReference type="ARBA" id="ARBA00023027"/>
    </source>
</evidence>
<evidence type="ECO:0000256" key="7">
    <source>
        <dbReference type="ARBA" id="ARBA00052591"/>
    </source>
</evidence>
<evidence type="ECO:0000256" key="10">
    <source>
        <dbReference type="PIRSR" id="PIRSR000106-2"/>
    </source>
</evidence>
<evidence type="ECO:0000256" key="2">
    <source>
        <dbReference type="ARBA" id="ARBA00008785"/>
    </source>
</evidence>
<dbReference type="HAMAP" id="MF_01619">
    <property type="entry name" value="NAD_malic_enz"/>
    <property type="match status" value="1"/>
</dbReference>
<dbReference type="GO" id="GO:0006108">
    <property type="term" value="P:malate metabolic process"/>
    <property type="evidence" value="ECO:0007669"/>
    <property type="project" value="TreeGrafter"/>
</dbReference>
<dbReference type="GO" id="GO:0051287">
    <property type="term" value="F:NAD binding"/>
    <property type="evidence" value="ECO:0007669"/>
    <property type="project" value="InterPro"/>
</dbReference>
<evidence type="ECO:0000256" key="12">
    <source>
        <dbReference type="RuleBase" id="RU003427"/>
    </source>
</evidence>
<organism evidence="15 16">
    <name type="scientific">Salmonella enterica I</name>
    <dbReference type="NCBI Taxonomy" id="59201"/>
    <lineage>
        <taxon>Bacteria</taxon>
        <taxon>Pseudomonadati</taxon>
        <taxon>Pseudomonadota</taxon>
        <taxon>Gammaproteobacteria</taxon>
        <taxon>Enterobacterales</taxon>
        <taxon>Enterobacteriaceae</taxon>
        <taxon>Salmonella</taxon>
    </lineage>
</organism>
<dbReference type="FunFam" id="3.40.50.10380:FF:000001">
    <property type="entry name" value="NAD-dependent malic enzyme"/>
    <property type="match status" value="1"/>
</dbReference>
<dbReference type="CDD" id="cd05312">
    <property type="entry name" value="NAD_bind_1_malic_enz"/>
    <property type="match status" value="1"/>
</dbReference>
<feature type="binding site" evidence="8">
    <location>
        <position position="418"/>
    </location>
    <ligand>
        <name>NAD(+)</name>
        <dbReference type="ChEBI" id="CHEBI:57540"/>
    </ligand>
</feature>
<feature type="site" description="Important for activity" evidence="8">
    <location>
        <position position="270"/>
    </location>
</feature>
<comment type="catalytic activity">
    <reaction evidence="7 8">
        <text>(S)-malate + NAD(+) = pyruvate + CO2 + NADH</text>
        <dbReference type="Rhea" id="RHEA:12653"/>
        <dbReference type="ChEBI" id="CHEBI:15361"/>
        <dbReference type="ChEBI" id="CHEBI:15589"/>
        <dbReference type="ChEBI" id="CHEBI:16526"/>
        <dbReference type="ChEBI" id="CHEBI:57540"/>
        <dbReference type="ChEBI" id="CHEBI:57945"/>
        <dbReference type="EC" id="1.1.1.38"/>
    </reaction>
</comment>
<reference evidence="15 16" key="1">
    <citation type="submission" date="2018-06" db="EMBL/GenBank/DDBJ databases">
        <authorList>
            <consortium name="Pathogen Informatics"/>
            <person name="Doyle S."/>
        </authorList>
    </citation>
    <scope>NUCLEOTIDE SEQUENCE [LARGE SCALE GENOMIC DNA]</scope>
    <source>
        <strain evidence="15 16">NCTC5798</strain>
    </source>
</reference>
<dbReference type="InterPro" id="IPR023667">
    <property type="entry name" value="NAD_malic_enz_proteobac"/>
</dbReference>
<gene>
    <name evidence="15" type="primary">sfcA</name>
    <name evidence="8" type="synonym">maeA</name>
    <name evidence="15" type="ORF">NCTC5798_01434</name>
</gene>
<evidence type="ECO:0000259" key="14">
    <source>
        <dbReference type="SMART" id="SM01274"/>
    </source>
</evidence>
<evidence type="ECO:0000256" key="6">
    <source>
        <dbReference type="ARBA" id="ARBA00050168"/>
    </source>
</evidence>
<feature type="domain" description="Malic enzyme NAD-binding" evidence="13">
    <location>
        <begin position="271"/>
        <end position="531"/>
    </location>
</feature>
<dbReference type="Pfam" id="PF03949">
    <property type="entry name" value="Malic_M"/>
    <property type="match status" value="1"/>
</dbReference>
<evidence type="ECO:0000313" key="16">
    <source>
        <dbReference type="Proteomes" id="UP000255534"/>
    </source>
</evidence>
<dbReference type="GO" id="GO:0046872">
    <property type="term" value="F:metal ion binding"/>
    <property type="evidence" value="ECO:0007669"/>
    <property type="project" value="UniProtKB-KW"/>
</dbReference>
<dbReference type="InterPro" id="IPR012302">
    <property type="entry name" value="Malic_NAD-bd"/>
</dbReference>
<dbReference type="EC" id="1.1.1.38" evidence="8"/>
<keyword evidence="5 8" id="KW-0520">NAD</keyword>
<dbReference type="PRINTS" id="PR00072">
    <property type="entry name" value="MALOXRDTASE"/>
</dbReference>
<sequence length="580" mass="64235">METTTKKARSLYIPYAGPVLLEFPLLNKGSAFSVEERRNFNLSGLLPEVVESIEEQAERAWLQYQGFKTEIDKHIYLRNIQDTNETLFYRLVQNHLEEMMPVIYTPTVGAACERFSEIYRRARGVFISYPNRHNMDDILQNVPNHNIKVIVVTDGERILGLGDQGIGGMGIPIGKLSLYTACGGISPAYTLPVVLDVGTNNQQLLNDPLYMGWRHPRITDDEYYAFVDEFIQAVKQRWPDILLQFEDFAQKNAMPLLTRYRDEICSFNDDIQGTAAVTVGTLIAASRAAGSQLSEQKIVFLGAGSAGCGIAEQIIAQTQREGLSEDAARQNVFMVDRFGLLTDRMPNLLPFQAKLVQKCDNLQHWDTENDVLSLLDVVRNVKPDILIGVSGQTGLFTEEIIREMHKHCPRPIVMPLSNPTSRVEATPQDIIAWTEGNALVATGSPFSPVIWKDKVYPIAQCNNAYIFPGIGLGVIASGASRITDEMLMSASETLAKHSPLVNNGEGLVLPALKDIQVVSRAIAFAVGKMAQQQGVAVKTSAEALQQAIDDNFWNRNTATTVGLPFNTYPAVNAAGYHFLL</sequence>
<dbReference type="GO" id="GO:0008948">
    <property type="term" value="F:oxaloacetate decarboxylase activity"/>
    <property type="evidence" value="ECO:0007669"/>
    <property type="project" value="UniProtKB-UniRule"/>
</dbReference>
<dbReference type="PANTHER" id="PTHR23406">
    <property type="entry name" value="MALIC ENZYME-RELATED"/>
    <property type="match status" value="1"/>
</dbReference>
<dbReference type="InterPro" id="IPR001891">
    <property type="entry name" value="Malic_OxRdtase"/>
</dbReference>
<comment type="similarity">
    <text evidence="2 8 12">Belongs to the malic enzymes family.</text>
</comment>
<feature type="binding site" evidence="8 11">
    <location>
        <position position="247"/>
    </location>
    <ligand>
        <name>a divalent metal cation</name>
        <dbReference type="ChEBI" id="CHEBI:60240"/>
    </ligand>
</feature>
<evidence type="ECO:0000259" key="13">
    <source>
        <dbReference type="SMART" id="SM00919"/>
    </source>
</evidence>
<evidence type="ECO:0000256" key="9">
    <source>
        <dbReference type="PIRSR" id="PIRSR000106-1"/>
    </source>
</evidence>
<feature type="binding site" evidence="10">
    <location>
        <position position="462"/>
    </location>
    <ligand>
        <name>(S)-malate</name>
        <dbReference type="ChEBI" id="CHEBI:15589"/>
    </ligand>
</feature>
<dbReference type="InterPro" id="IPR036291">
    <property type="entry name" value="NAD(P)-bd_dom_sf"/>
</dbReference>
<dbReference type="InterPro" id="IPR015884">
    <property type="entry name" value="Malic_enzyme_CS"/>
</dbReference>
<evidence type="ECO:0000256" key="11">
    <source>
        <dbReference type="PIRSR" id="PIRSR000106-3"/>
    </source>
</evidence>
<dbReference type="SUPFAM" id="SSF53223">
    <property type="entry name" value="Aminoacid dehydrogenase-like, N-terminal domain"/>
    <property type="match status" value="1"/>
</dbReference>
<dbReference type="PROSITE" id="PS00331">
    <property type="entry name" value="MALIC_ENZYMES"/>
    <property type="match status" value="1"/>
</dbReference>
<evidence type="ECO:0000313" key="15">
    <source>
        <dbReference type="EMBL" id="SUG70327.1"/>
    </source>
</evidence>
<dbReference type="SUPFAM" id="SSF51735">
    <property type="entry name" value="NAD(P)-binding Rossmann-fold domains"/>
    <property type="match status" value="1"/>
</dbReference>
<feature type="binding site" evidence="8 11">
    <location>
        <position position="270"/>
    </location>
    <ligand>
        <name>a divalent metal cation</name>
        <dbReference type="ChEBI" id="CHEBI:60240"/>
    </ligand>
</feature>
<feature type="domain" description="Malic enzyme N-terminal" evidence="14">
    <location>
        <begin position="81"/>
        <end position="261"/>
    </location>
</feature>
<comment type="cofactor">
    <cofactor evidence="1">
        <name>Mn(2+)</name>
        <dbReference type="ChEBI" id="CHEBI:29035"/>
    </cofactor>
</comment>
<dbReference type="InterPro" id="IPR012301">
    <property type="entry name" value="Malic_N_dom"/>
</dbReference>
<accession>A0A379UQZ6</accession>
<feature type="active site" description="Proton acceptor" evidence="8 9">
    <location>
        <position position="175"/>
    </location>
</feature>
<dbReference type="Proteomes" id="UP000255534">
    <property type="component" value="Unassembled WGS sequence"/>
</dbReference>
<dbReference type="NCBIfam" id="NF010052">
    <property type="entry name" value="PRK13529.1"/>
    <property type="match status" value="1"/>
</dbReference>
<feature type="binding site" evidence="10">
    <location>
        <position position="418"/>
    </location>
    <ligand>
        <name>(S)-malate</name>
        <dbReference type="ChEBI" id="CHEBI:15589"/>
    </ligand>
</feature>
<dbReference type="SMART" id="SM00919">
    <property type="entry name" value="Malic_M"/>
    <property type="match status" value="1"/>
</dbReference>
<dbReference type="PANTHER" id="PTHR23406:SF34">
    <property type="entry name" value="NAD-DEPENDENT MALIC ENZYME, MITOCHONDRIAL"/>
    <property type="match status" value="1"/>
</dbReference>
<feature type="binding site" evidence="10">
    <location>
        <position position="157"/>
    </location>
    <ligand>
        <name>(S)-malate</name>
        <dbReference type="ChEBI" id="CHEBI:15589"/>
    </ligand>
</feature>
<dbReference type="Gene3D" id="3.40.50.720">
    <property type="entry name" value="NAD(P)-binding Rossmann-like Domain"/>
    <property type="match status" value="1"/>
</dbReference>
<evidence type="ECO:0000256" key="3">
    <source>
        <dbReference type="ARBA" id="ARBA00022723"/>
    </source>
</evidence>
<keyword evidence="4 8" id="KW-0560">Oxidoreductase</keyword>
<comment type="subunit">
    <text evidence="8">Homotetramer.</text>
</comment>
<dbReference type="Gene3D" id="3.40.50.10380">
    <property type="entry name" value="Malic enzyme, N-terminal domain"/>
    <property type="match status" value="1"/>
</dbReference>
<feature type="binding site" evidence="8">
    <location>
        <position position="270"/>
    </location>
    <ligand>
        <name>NAD(+)</name>
        <dbReference type="ChEBI" id="CHEBI:57540"/>
    </ligand>
</feature>
<name>A0A379UQZ6_SALET</name>
<dbReference type="GO" id="GO:0005829">
    <property type="term" value="C:cytosol"/>
    <property type="evidence" value="ECO:0007669"/>
    <property type="project" value="TreeGrafter"/>
</dbReference>
<protein>
    <recommendedName>
        <fullName evidence="8">NAD-dependent malic enzyme</fullName>
        <shortName evidence="8">NAD-ME</shortName>
        <ecNumber evidence="8">1.1.1.38</ecNumber>
    </recommendedName>
</protein>
<dbReference type="InterPro" id="IPR037062">
    <property type="entry name" value="Malic_N_dom_sf"/>
</dbReference>
<dbReference type="Pfam" id="PF00390">
    <property type="entry name" value="malic"/>
    <property type="match status" value="1"/>
</dbReference>
<evidence type="ECO:0000256" key="8">
    <source>
        <dbReference type="HAMAP-Rule" id="MF_01619"/>
    </source>
</evidence>
<evidence type="ECO:0000256" key="1">
    <source>
        <dbReference type="ARBA" id="ARBA00001936"/>
    </source>
</evidence>
<dbReference type="PIRSF" id="PIRSF000106">
    <property type="entry name" value="ME"/>
    <property type="match status" value="1"/>
</dbReference>
<dbReference type="AlphaFoldDB" id="A0A379UQZ6"/>
<keyword evidence="3 8" id="KW-0479">Metal-binding</keyword>
<comment type="cofactor">
    <cofactor evidence="8 11">
        <name>Mg(2+)</name>
        <dbReference type="ChEBI" id="CHEBI:18420"/>
    </cofactor>
    <cofactor evidence="8 11">
        <name>Mn(2+)</name>
        <dbReference type="ChEBI" id="CHEBI:29035"/>
    </cofactor>
    <text evidence="8 11">Divalent metal cations. Prefers magnesium or manganese.</text>
</comment>